<keyword evidence="4" id="KW-1185">Reference proteome</keyword>
<feature type="transmembrane region" description="Helical" evidence="2">
    <location>
        <begin position="267"/>
        <end position="289"/>
    </location>
</feature>
<comment type="caution">
    <text evidence="3">The sequence shown here is derived from an EMBL/GenBank/DDBJ whole genome shotgun (WGS) entry which is preliminary data.</text>
</comment>
<sequence>MNHLKQFFWHCSGSDIALLKRCPTDSNKYIGIGATIFFTGLLAAISASYGLFTVFDSVIIAIAFGIVWGAMIFNLDRYIVSSMKKNGNAWRQFSMALPRLILAILIAVVISKPLELKIFESEIEAELILMEQEIFKEQEDLVKNRYQGRVDLLKQEIVNLKREIADKAAQRDQLVIIAQQEADGTGGSMRRNLGPIYRAKKADADKAELELIDLTAKNQPLIDAKLAEITEMDSSVVTDIANLGREKLDGMAARMDALNNLTKKSQAILLANWFIILLFIAIETAPIFVKLISNRGPYDELLDSHEHAFKVNSEEKINNLSQTSKERITLFNNESENLIDEKVNIDNDIRAKRLKAESEVTHKSIDHWKGEEIAKLKNGK</sequence>
<feature type="transmembrane region" description="Helical" evidence="2">
    <location>
        <begin position="58"/>
        <end position="75"/>
    </location>
</feature>
<reference evidence="3" key="1">
    <citation type="submission" date="2023-06" db="EMBL/GenBank/DDBJ databases">
        <title>Genomic of Parafulvivirga corallium.</title>
        <authorList>
            <person name="Wang G."/>
        </authorList>
    </citation>
    <scope>NUCLEOTIDE SEQUENCE</scope>
    <source>
        <strain evidence="3">BMA10</strain>
    </source>
</reference>
<dbReference type="RefSeq" id="WP_346750793.1">
    <property type="nucleotide sequence ID" value="NZ_JAUJEA010000001.1"/>
</dbReference>
<dbReference type="Proteomes" id="UP001172082">
    <property type="component" value="Unassembled WGS sequence"/>
</dbReference>
<feature type="coiled-coil region" evidence="1">
    <location>
        <begin position="143"/>
        <end position="170"/>
    </location>
</feature>
<evidence type="ECO:0000313" key="4">
    <source>
        <dbReference type="Proteomes" id="UP001172082"/>
    </source>
</evidence>
<organism evidence="3 4">
    <name type="scientific">Splendidivirga corallicola</name>
    <dbReference type="NCBI Taxonomy" id="3051826"/>
    <lineage>
        <taxon>Bacteria</taxon>
        <taxon>Pseudomonadati</taxon>
        <taxon>Bacteroidota</taxon>
        <taxon>Cytophagia</taxon>
        <taxon>Cytophagales</taxon>
        <taxon>Splendidivirgaceae</taxon>
        <taxon>Splendidivirga</taxon>
    </lineage>
</organism>
<keyword evidence="2" id="KW-0472">Membrane</keyword>
<accession>A0ABT8KK17</accession>
<keyword evidence="2" id="KW-0812">Transmembrane</keyword>
<dbReference type="EMBL" id="JAUJEA010000001">
    <property type="protein sequence ID" value="MDN5200773.1"/>
    <property type="molecule type" value="Genomic_DNA"/>
</dbReference>
<proteinExistence type="predicted"/>
<feature type="transmembrane region" description="Helical" evidence="2">
    <location>
        <begin position="96"/>
        <end position="114"/>
    </location>
</feature>
<dbReference type="Pfam" id="PF14362">
    <property type="entry name" value="DUF4407"/>
    <property type="match status" value="1"/>
</dbReference>
<feature type="transmembrane region" description="Helical" evidence="2">
    <location>
        <begin position="29"/>
        <end position="52"/>
    </location>
</feature>
<name>A0ABT8KK17_9BACT</name>
<protein>
    <submittedName>
        <fullName evidence="3">DUF4407 domain-containing protein</fullName>
    </submittedName>
</protein>
<evidence type="ECO:0000256" key="2">
    <source>
        <dbReference type="SAM" id="Phobius"/>
    </source>
</evidence>
<keyword evidence="2" id="KW-1133">Transmembrane helix</keyword>
<keyword evidence="1" id="KW-0175">Coiled coil</keyword>
<gene>
    <name evidence="3" type="ORF">QQ008_05360</name>
</gene>
<evidence type="ECO:0000256" key="1">
    <source>
        <dbReference type="SAM" id="Coils"/>
    </source>
</evidence>
<dbReference type="InterPro" id="IPR025519">
    <property type="entry name" value="DUF4407"/>
</dbReference>
<evidence type="ECO:0000313" key="3">
    <source>
        <dbReference type="EMBL" id="MDN5200773.1"/>
    </source>
</evidence>